<feature type="non-terminal residue" evidence="1">
    <location>
        <position position="57"/>
    </location>
</feature>
<comment type="caution">
    <text evidence="1">The sequence shown here is derived from an EMBL/GenBank/DDBJ whole genome shotgun (WGS) entry which is preliminary data.</text>
</comment>
<organism evidence="1">
    <name type="scientific">marine sediment metagenome</name>
    <dbReference type="NCBI Taxonomy" id="412755"/>
    <lineage>
        <taxon>unclassified sequences</taxon>
        <taxon>metagenomes</taxon>
        <taxon>ecological metagenomes</taxon>
    </lineage>
</organism>
<dbReference type="AlphaFoldDB" id="X0V9R6"/>
<proteinExistence type="predicted"/>
<accession>X0V9R6</accession>
<evidence type="ECO:0000313" key="1">
    <source>
        <dbReference type="EMBL" id="GAG09233.1"/>
    </source>
</evidence>
<dbReference type="EMBL" id="BARS01025877">
    <property type="protein sequence ID" value="GAG09233.1"/>
    <property type="molecule type" value="Genomic_DNA"/>
</dbReference>
<protein>
    <submittedName>
        <fullName evidence="1">Uncharacterized protein</fullName>
    </submittedName>
</protein>
<sequence>MAVMATIGTILATMAISQVILDSPIGRAKTNLFNQAWSNKPLPEQSAILLRLWDVVS</sequence>
<gene>
    <name evidence="1" type="ORF">S01H1_40843</name>
</gene>
<name>X0V9R6_9ZZZZ</name>
<reference evidence="1" key="1">
    <citation type="journal article" date="2014" name="Front. Microbiol.">
        <title>High frequency of phylogenetically diverse reductive dehalogenase-homologous genes in deep subseafloor sedimentary metagenomes.</title>
        <authorList>
            <person name="Kawai M."/>
            <person name="Futagami T."/>
            <person name="Toyoda A."/>
            <person name="Takaki Y."/>
            <person name="Nishi S."/>
            <person name="Hori S."/>
            <person name="Arai W."/>
            <person name="Tsubouchi T."/>
            <person name="Morono Y."/>
            <person name="Uchiyama I."/>
            <person name="Ito T."/>
            <person name="Fujiyama A."/>
            <person name="Inagaki F."/>
            <person name="Takami H."/>
        </authorList>
    </citation>
    <scope>NUCLEOTIDE SEQUENCE</scope>
    <source>
        <strain evidence="1">Expedition CK06-06</strain>
    </source>
</reference>